<dbReference type="GO" id="GO:0004813">
    <property type="term" value="F:alanine-tRNA ligase activity"/>
    <property type="evidence" value="ECO:0007669"/>
    <property type="project" value="InterPro"/>
</dbReference>
<keyword evidence="3" id="KW-0479">Metal-binding</keyword>
<dbReference type="GO" id="GO:0046872">
    <property type="term" value="F:metal ion binding"/>
    <property type="evidence" value="ECO:0007669"/>
    <property type="project" value="UniProtKB-KW"/>
</dbReference>
<keyword evidence="6" id="KW-0378">Hydrolase</keyword>
<protein>
    <submittedName>
        <fullName evidence="6">Putative metal-dependent hydrolase related to alanyl-tRNA synthetase</fullName>
    </submittedName>
</protein>
<dbReference type="InterPro" id="IPR018163">
    <property type="entry name" value="Thr/Ala-tRNA-synth_IIc_edit"/>
</dbReference>
<keyword evidence="4" id="KW-0862">Zinc</keyword>
<name>Q2Q0D5_9ZZZZ</name>
<evidence type="ECO:0000313" key="6">
    <source>
        <dbReference type="EMBL" id="ABB82995.1"/>
    </source>
</evidence>
<evidence type="ECO:0000256" key="3">
    <source>
        <dbReference type="ARBA" id="ARBA00022723"/>
    </source>
</evidence>
<dbReference type="InterPro" id="IPR051335">
    <property type="entry name" value="Alanyl-tRNA_Editing_Enzymes"/>
</dbReference>
<organism evidence="6">
    <name type="scientific">uncultured organism HF10_3D09</name>
    <dbReference type="NCBI Taxonomy" id="357603"/>
    <lineage>
        <taxon>unclassified sequences</taxon>
        <taxon>environmental samples</taxon>
    </lineage>
</organism>
<evidence type="ECO:0000256" key="1">
    <source>
        <dbReference type="ARBA" id="ARBA00001947"/>
    </source>
</evidence>
<dbReference type="GO" id="GO:0002161">
    <property type="term" value="F:aminoacyl-tRNA deacylase activity"/>
    <property type="evidence" value="ECO:0007669"/>
    <property type="project" value="UniProtKB-ARBA"/>
</dbReference>
<dbReference type="Gene3D" id="2.40.30.130">
    <property type="match status" value="1"/>
</dbReference>
<evidence type="ECO:0000259" key="5">
    <source>
        <dbReference type="PROSITE" id="PS50860"/>
    </source>
</evidence>
<comment type="cofactor">
    <cofactor evidence="1">
        <name>Zn(2+)</name>
        <dbReference type="ChEBI" id="CHEBI:29105"/>
    </cofactor>
</comment>
<dbReference type="Pfam" id="PF07973">
    <property type="entry name" value="tRNA_SAD"/>
    <property type="match status" value="1"/>
</dbReference>
<evidence type="ECO:0000256" key="2">
    <source>
        <dbReference type="ARBA" id="ARBA00004496"/>
    </source>
</evidence>
<dbReference type="SMART" id="SM00863">
    <property type="entry name" value="tRNA_SAD"/>
    <property type="match status" value="1"/>
</dbReference>
<dbReference type="InterPro" id="IPR018164">
    <property type="entry name" value="Ala-tRNA-synth_IIc_N"/>
</dbReference>
<feature type="domain" description="Alanyl-transfer RNA synthetases family profile" evidence="5">
    <location>
        <begin position="1"/>
        <end position="242"/>
    </location>
</feature>
<dbReference type="InterPro" id="IPR012947">
    <property type="entry name" value="tRNA_SAD"/>
</dbReference>
<dbReference type="GO" id="GO:0005524">
    <property type="term" value="F:ATP binding"/>
    <property type="evidence" value="ECO:0007669"/>
    <property type="project" value="InterPro"/>
</dbReference>
<dbReference type="PROSITE" id="PS50860">
    <property type="entry name" value="AA_TRNA_LIGASE_II_ALA"/>
    <property type="match status" value="1"/>
</dbReference>
<reference evidence="6" key="1">
    <citation type="journal article" date="2006" name="Nature">
        <title>Proteorhodopsin lateral gene transfer between marine planktonic Bacteria and Archaea.</title>
        <authorList>
            <person name="Frigaard N.U."/>
            <person name="Martinez A."/>
            <person name="Mincer T.J."/>
            <person name="DeLong E.F."/>
        </authorList>
    </citation>
    <scope>NUCLEOTIDE SEQUENCE</scope>
</reference>
<dbReference type="GO" id="GO:0003676">
    <property type="term" value="F:nucleic acid binding"/>
    <property type="evidence" value="ECO:0007669"/>
    <property type="project" value="InterPro"/>
</dbReference>
<dbReference type="Gene3D" id="3.30.980.10">
    <property type="entry name" value="Threonyl-trna Synthetase, Chain A, domain 2"/>
    <property type="match status" value="1"/>
</dbReference>
<dbReference type="SUPFAM" id="SSF50447">
    <property type="entry name" value="Translation proteins"/>
    <property type="match status" value="1"/>
</dbReference>
<dbReference type="Pfam" id="PF01411">
    <property type="entry name" value="tRNA-synt_2c"/>
    <property type="match status" value="1"/>
</dbReference>
<dbReference type="InterPro" id="IPR018165">
    <property type="entry name" value="Ala-tRNA-synth_IIc_core"/>
</dbReference>
<evidence type="ECO:0000256" key="4">
    <source>
        <dbReference type="ARBA" id="ARBA00022833"/>
    </source>
</evidence>
<proteinExistence type="predicted"/>
<dbReference type="SUPFAM" id="SSF55186">
    <property type="entry name" value="ThrRS/AlaRS common domain"/>
    <property type="match status" value="1"/>
</dbReference>
<keyword evidence="6" id="KW-0030">Aminoacyl-tRNA synthetase</keyword>
<dbReference type="PANTHER" id="PTHR43462">
    <property type="entry name" value="ALANYL-TRNA EDITING PROTEIN"/>
    <property type="match status" value="1"/>
</dbReference>
<dbReference type="AlphaFoldDB" id="Q2Q0D5"/>
<dbReference type="PANTHER" id="PTHR43462:SF1">
    <property type="entry name" value="ALANYL-TRNA EDITING PROTEIN AARSD1"/>
    <property type="match status" value="1"/>
</dbReference>
<dbReference type="EMBL" id="DQ257435">
    <property type="protein sequence ID" value="ABB82995.1"/>
    <property type="molecule type" value="Genomic_DNA"/>
</dbReference>
<keyword evidence="6" id="KW-0436">Ligase</keyword>
<comment type="subcellular location">
    <subcellularLocation>
        <location evidence="2">Cytoplasm</location>
    </subcellularLocation>
</comment>
<dbReference type="InterPro" id="IPR009000">
    <property type="entry name" value="Transl_B-barrel_sf"/>
</dbReference>
<sequence>MITKKLYLESIEAAYLEEFSAKVLAIDQNKVILDQTLFYPLGGGQNWDLGTLQGPNGEMNVIEVRGRDSIHHTVDDTFDLEVGDAVHGKIDFERRYAHMRMHTAQHLVSGIAYEMFGGVRTVGNQIHTDQSRIDFKPIQFTEEMLANLQESVNHQITQNLDVTDSQMTRAEINSIMPEERTNMDLLPSFITDLRVITIGDKQDLCPCAGTHVRNISEIKGIEFTGKKSKGKGTQRVTYKLIE</sequence>
<accession>Q2Q0D5</accession>
<dbReference type="GO" id="GO:0043039">
    <property type="term" value="P:tRNA aminoacylation"/>
    <property type="evidence" value="ECO:0007669"/>
    <property type="project" value="InterPro"/>
</dbReference>